<dbReference type="AlphaFoldDB" id="A0A5J4KXS3"/>
<proteinExistence type="predicted"/>
<gene>
    <name evidence="1" type="ORF">KDW_41480</name>
</gene>
<name>A0A5J4KXS3_9CHLR</name>
<reference evidence="1 2" key="1">
    <citation type="submission" date="2019-10" db="EMBL/GenBank/DDBJ databases">
        <title>Dictyobacter vulcani sp. nov., within the class Ktedonobacteria, isolated from soil of volcanic Mt. Zao.</title>
        <authorList>
            <person name="Zheng Y."/>
            <person name="Wang C.M."/>
            <person name="Sakai Y."/>
            <person name="Abe K."/>
            <person name="Yokota A."/>
            <person name="Yabe S."/>
        </authorList>
    </citation>
    <scope>NUCLEOTIDE SEQUENCE [LARGE SCALE GENOMIC DNA]</scope>
    <source>
        <strain evidence="1 2">W12</strain>
    </source>
</reference>
<dbReference type="EMBL" id="BKZW01000002">
    <property type="protein sequence ID" value="GER89986.1"/>
    <property type="molecule type" value="Genomic_DNA"/>
</dbReference>
<dbReference type="Proteomes" id="UP000326912">
    <property type="component" value="Unassembled WGS sequence"/>
</dbReference>
<sequence length="55" mass="6159">MLSGAIVTATAVYGFWLDWVDGHYTLGDEQGSWRKIDMSQCLDPEGTIAAQQRLR</sequence>
<accession>A0A5J4KXS3</accession>
<protein>
    <submittedName>
        <fullName evidence="1">Uncharacterized protein</fullName>
    </submittedName>
</protein>
<evidence type="ECO:0000313" key="1">
    <source>
        <dbReference type="EMBL" id="GER89986.1"/>
    </source>
</evidence>
<organism evidence="1 2">
    <name type="scientific">Dictyobacter vulcani</name>
    <dbReference type="NCBI Taxonomy" id="2607529"/>
    <lineage>
        <taxon>Bacteria</taxon>
        <taxon>Bacillati</taxon>
        <taxon>Chloroflexota</taxon>
        <taxon>Ktedonobacteria</taxon>
        <taxon>Ktedonobacterales</taxon>
        <taxon>Dictyobacteraceae</taxon>
        <taxon>Dictyobacter</taxon>
    </lineage>
</organism>
<evidence type="ECO:0000313" key="2">
    <source>
        <dbReference type="Proteomes" id="UP000326912"/>
    </source>
</evidence>
<comment type="caution">
    <text evidence="1">The sequence shown here is derived from an EMBL/GenBank/DDBJ whole genome shotgun (WGS) entry which is preliminary data.</text>
</comment>
<keyword evidence="2" id="KW-1185">Reference proteome</keyword>